<evidence type="ECO:0000256" key="1">
    <source>
        <dbReference type="ARBA" id="ARBA00000085"/>
    </source>
</evidence>
<comment type="function">
    <text evidence="14">Member of the two-component regulatory system NreB/NreC involved in the control of dissimilatory nitrate/nitrite reduction in response to oxygen. NreB functions as a direct oxygen sensor histidine kinase which is autophosphorylated, in the absence of oxygen, probably at the conserved histidine residue, and transfers its phosphate group probably to a conserved aspartate residue of NreC. NreB/NreC activates the expression of the nitrate (narGHJI) and nitrite (nir) reductase operons, as well as the putative nitrate transporter gene narT.</text>
</comment>
<dbReference type="CDD" id="cd16917">
    <property type="entry name" value="HATPase_UhpB-NarQ-NarX-like"/>
    <property type="match status" value="1"/>
</dbReference>
<keyword evidence="7" id="KW-0963">Cytoplasm</keyword>
<protein>
    <recommendedName>
        <fullName evidence="5">Oxygen sensor histidine kinase NreB</fullName>
        <ecNumber evidence="4">2.7.13.3</ecNumber>
    </recommendedName>
    <alternativeName>
        <fullName evidence="15">Nitrogen regulation protein B</fullName>
    </alternativeName>
</protein>
<dbReference type="PROSITE" id="PS50109">
    <property type="entry name" value="HIS_KIN"/>
    <property type="match status" value="1"/>
</dbReference>
<evidence type="ECO:0000313" key="19">
    <source>
        <dbReference type="Proteomes" id="UP001501578"/>
    </source>
</evidence>
<gene>
    <name evidence="18" type="ORF">GCM10009560_06530</name>
</gene>
<dbReference type="SUPFAM" id="SSF55874">
    <property type="entry name" value="ATPase domain of HSP90 chaperone/DNA topoisomerase II/histidine kinase"/>
    <property type="match status" value="1"/>
</dbReference>
<dbReference type="InterPro" id="IPR050482">
    <property type="entry name" value="Sensor_HK_TwoCompSys"/>
</dbReference>
<name>A0ABP3Z6R5_9ACTN</name>
<feature type="transmembrane region" description="Helical" evidence="16">
    <location>
        <begin position="72"/>
        <end position="97"/>
    </location>
</feature>
<dbReference type="InterPro" id="IPR004358">
    <property type="entry name" value="Sig_transdc_His_kin-like_C"/>
</dbReference>
<dbReference type="SMART" id="SM00387">
    <property type="entry name" value="HATPase_c"/>
    <property type="match status" value="1"/>
</dbReference>
<accession>A0ABP3Z6R5</accession>
<dbReference type="RefSeq" id="WP_343948137.1">
    <property type="nucleotide sequence ID" value="NZ_BAAAHQ010000001.1"/>
</dbReference>
<evidence type="ECO:0000256" key="10">
    <source>
        <dbReference type="ARBA" id="ARBA00022777"/>
    </source>
</evidence>
<evidence type="ECO:0000256" key="11">
    <source>
        <dbReference type="ARBA" id="ARBA00023004"/>
    </source>
</evidence>
<dbReference type="InterPro" id="IPR011712">
    <property type="entry name" value="Sig_transdc_His_kin_sub3_dim/P"/>
</dbReference>
<feature type="transmembrane region" description="Helical" evidence="16">
    <location>
        <begin position="15"/>
        <end position="34"/>
    </location>
</feature>
<evidence type="ECO:0000256" key="14">
    <source>
        <dbReference type="ARBA" id="ARBA00024827"/>
    </source>
</evidence>
<dbReference type="GO" id="GO:0016301">
    <property type="term" value="F:kinase activity"/>
    <property type="evidence" value="ECO:0007669"/>
    <property type="project" value="UniProtKB-KW"/>
</dbReference>
<proteinExistence type="predicted"/>
<dbReference type="PIRSF" id="PIRSF037434">
    <property type="entry name" value="STHK_ChrS"/>
    <property type="match status" value="1"/>
</dbReference>
<evidence type="ECO:0000256" key="12">
    <source>
        <dbReference type="ARBA" id="ARBA00023012"/>
    </source>
</evidence>
<dbReference type="Proteomes" id="UP001501578">
    <property type="component" value="Unassembled WGS sequence"/>
</dbReference>
<dbReference type="InterPro" id="IPR005467">
    <property type="entry name" value="His_kinase_dom"/>
</dbReference>
<evidence type="ECO:0000256" key="6">
    <source>
        <dbReference type="ARBA" id="ARBA00022485"/>
    </source>
</evidence>
<dbReference type="Gene3D" id="1.20.5.1930">
    <property type="match status" value="1"/>
</dbReference>
<keyword evidence="16" id="KW-0472">Membrane</keyword>
<organism evidence="18 19">
    <name type="scientific">Nonomuraea longicatena</name>
    <dbReference type="NCBI Taxonomy" id="83682"/>
    <lineage>
        <taxon>Bacteria</taxon>
        <taxon>Bacillati</taxon>
        <taxon>Actinomycetota</taxon>
        <taxon>Actinomycetes</taxon>
        <taxon>Streptosporangiales</taxon>
        <taxon>Streptosporangiaceae</taxon>
        <taxon>Nonomuraea</taxon>
    </lineage>
</organism>
<dbReference type="PRINTS" id="PR00344">
    <property type="entry name" value="BCTRLSENSOR"/>
</dbReference>
<dbReference type="Pfam" id="PF07730">
    <property type="entry name" value="HisKA_3"/>
    <property type="match status" value="1"/>
</dbReference>
<evidence type="ECO:0000256" key="4">
    <source>
        <dbReference type="ARBA" id="ARBA00012438"/>
    </source>
</evidence>
<evidence type="ECO:0000256" key="5">
    <source>
        <dbReference type="ARBA" id="ARBA00017322"/>
    </source>
</evidence>
<evidence type="ECO:0000256" key="9">
    <source>
        <dbReference type="ARBA" id="ARBA00022723"/>
    </source>
</evidence>
<feature type="transmembrane region" description="Helical" evidence="16">
    <location>
        <begin position="109"/>
        <end position="128"/>
    </location>
</feature>
<dbReference type="InterPro" id="IPR036890">
    <property type="entry name" value="HATPase_C_sf"/>
</dbReference>
<dbReference type="PANTHER" id="PTHR24421">
    <property type="entry name" value="NITRATE/NITRITE SENSOR PROTEIN NARX-RELATED"/>
    <property type="match status" value="1"/>
</dbReference>
<feature type="domain" description="Histidine kinase" evidence="17">
    <location>
        <begin position="296"/>
        <end position="383"/>
    </location>
</feature>
<evidence type="ECO:0000259" key="17">
    <source>
        <dbReference type="PROSITE" id="PS50109"/>
    </source>
</evidence>
<keyword evidence="10 18" id="KW-0418">Kinase</keyword>
<evidence type="ECO:0000256" key="8">
    <source>
        <dbReference type="ARBA" id="ARBA00022679"/>
    </source>
</evidence>
<feature type="transmembrane region" description="Helical" evidence="16">
    <location>
        <begin position="134"/>
        <end position="152"/>
    </location>
</feature>
<keyword evidence="12" id="KW-0902">Two-component regulatory system</keyword>
<evidence type="ECO:0000256" key="16">
    <source>
        <dbReference type="SAM" id="Phobius"/>
    </source>
</evidence>
<dbReference type="Gene3D" id="3.30.565.10">
    <property type="entry name" value="Histidine kinase-like ATPase, C-terminal domain"/>
    <property type="match status" value="1"/>
</dbReference>
<evidence type="ECO:0000256" key="7">
    <source>
        <dbReference type="ARBA" id="ARBA00022490"/>
    </source>
</evidence>
<keyword evidence="8" id="KW-0808">Transferase</keyword>
<dbReference type="EMBL" id="BAAAHQ010000001">
    <property type="protein sequence ID" value="GAA0913842.1"/>
    <property type="molecule type" value="Genomic_DNA"/>
</dbReference>
<evidence type="ECO:0000313" key="18">
    <source>
        <dbReference type="EMBL" id="GAA0913842.1"/>
    </source>
</evidence>
<evidence type="ECO:0000256" key="2">
    <source>
        <dbReference type="ARBA" id="ARBA00001966"/>
    </source>
</evidence>
<comment type="catalytic activity">
    <reaction evidence="1">
        <text>ATP + protein L-histidine = ADP + protein N-phospho-L-histidine.</text>
        <dbReference type="EC" id="2.7.13.3"/>
    </reaction>
</comment>
<dbReference type="InterPro" id="IPR003594">
    <property type="entry name" value="HATPase_dom"/>
</dbReference>
<evidence type="ECO:0000256" key="15">
    <source>
        <dbReference type="ARBA" id="ARBA00030800"/>
    </source>
</evidence>
<comment type="caution">
    <text evidence="18">The sequence shown here is derived from an EMBL/GenBank/DDBJ whole genome shotgun (WGS) entry which is preliminary data.</text>
</comment>
<evidence type="ECO:0000256" key="3">
    <source>
        <dbReference type="ARBA" id="ARBA00004496"/>
    </source>
</evidence>
<comment type="cofactor">
    <cofactor evidence="2">
        <name>[4Fe-4S] cluster</name>
        <dbReference type="ChEBI" id="CHEBI:49883"/>
    </cofactor>
</comment>
<reference evidence="19" key="1">
    <citation type="journal article" date="2019" name="Int. J. Syst. Evol. Microbiol.">
        <title>The Global Catalogue of Microorganisms (GCM) 10K type strain sequencing project: providing services to taxonomists for standard genome sequencing and annotation.</title>
        <authorList>
            <consortium name="The Broad Institute Genomics Platform"/>
            <consortium name="The Broad Institute Genome Sequencing Center for Infectious Disease"/>
            <person name="Wu L."/>
            <person name="Ma J."/>
        </authorList>
    </citation>
    <scope>NUCLEOTIDE SEQUENCE [LARGE SCALE GENOMIC DNA]</scope>
    <source>
        <strain evidence="19">JCM 11136</strain>
    </source>
</reference>
<keyword evidence="16" id="KW-1133">Transmembrane helix</keyword>
<dbReference type="PANTHER" id="PTHR24421:SF62">
    <property type="entry name" value="SENSORY TRANSDUCTION HISTIDINE KINASE"/>
    <property type="match status" value="1"/>
</dbReference>
<sequence length="388" mass="41558">MSWLDAFDDADRARWMYLAMAYGLLAVSAVAAAVMGARPGAWALVAASAVWLAPLVRLQPRCADRPVLVTGYLMVLAVLGTLLVTRSTAFVLFAAVSYPLIFAMLPRRLVMAGVTVVAVLTVLAQAGPDEQLRTLPLLIGVAVPLLFAGWYVSSESDRRQSLIAELRAAMEENSALHRRLLEQARRAGVRDERQRMAGEIHDTIAQGLVAIAARLRAAGAAQTEEVRRRHLDQAADLAGQSLAEARRSVHALLPEALEDARLPEAIGRMAAQRVAGLSFEVTGTPVALAADLELTLFRVAQEALANVARHAGAARVGVTLSYEDDVVMLDVRDDGRGFEPAAPRDGYGLDGMRQRVRSVGGTLEIESEPGHGTAVAVTVPAILLEAER</sequence>
<keyword evidence="13" id="KW-0411">Iron-sulfur</keyword>
<dbReference type="Pfam" id="PF02518">
    <property type="entry name" value="HATPase_c"/>
    <property type="match status" value="1"/>
</dbReference>
<dbReference type="EC" id="2.7.13.3" evidence="4"/>
<keyword evidence="9" id="KW-0479">Metal-binding</keyword>
<comment type="subcellular location">
    <subcellularLocation>
        <location evidence="3">Cytoplasm</location>
    </subcellularLocation>
</comment>
<dbReference type="InterPro" id="IPR017205">
    <property type="entry name" value="Sig_transdc_His_kinase_ChrS"/>
</dbReference>
<keyword evidence="11" id="KW-0408">Iron</keyword>
<keyword evidence="6" id="KW-0004">4Fe-4S</keyword>
<feature type="transmembrane region" description="Helical" evidence="16">
    <location>
        <begin position="41"/>
        <end position="60"/>
    </location>
</feature>
<keyword evidence="19" id="KW-1185">Reference proteome</keyword>
<evidence type="ECO:0000256" key="13">
    <source>
        <dbReference type="ARBA" id="ARBA00023014"/>
    </source>
</evidence>
<keyword evidence="16" id="KW-0812">Transmembrane</keyword>